<dbReference type="RefSeq" id="WP_147102408.1">
    <property type="nucleotide sequence ID" value="NZ_BJVJ01000004.1"/>
</dbReference>
<protein>
    <submittedName>
        <fullName evidence="2">Membrane protein</fullName>
    </submittedName>
</protein>
<organism evidence="2 3">
    <name type="scientific">Pseudonocardia sulfidoxydans NBRC 16205</name>
    <dbReference type="NCBI Taxonomy" id="1223511"/>
    <lineage>
        <taxon>Bacteria</taxon>
        <taxon>Bacillati</taxon>
        <taxon>Actinomycetota</taxon>
        <taxon>Actinomycetes</taxon>
        <taxon>Pseudonocardiales</taxon>
        <taxon>Pseudonocardiaceae</taxon>
        <taxon>Pseudonocardia</taxon>
    </lineage>
</organism>
<dbReference type="Pfam" id="PF03435">
    <property type="entry name" value="Sacchrp_dh_NADP"/>
    <property type="match status" value="1"/>
</dbReference>
<feature type="domain" description="Saccharopine dehydrogenase NADP binding" evidence="1">
    <location>
        <begin position="5"/>
        <end position="101"/>
    </location>
</feature>
<dbReference type="InterPro" id="IPR005097">
    <property type="entry name" value="Sacchrp_dh_NADP-bd"/>
</dbReference>
<keyword evidence="3" id="KW-1185">Reference proteome</keyword>
<dbReference type="InterPro" id="IPR036291">
    <property type="entry name" value="NAD(P)-bd_dom_sf"/>
</dbReference>
<gene>
    <name evidence="2" type="ORF">PSU4_06230</name>
</gene>
<proteinExistence type="predicted"/>
<evidence type="ECO:0000259" key="1">
    <source>
        <dbReference type="Pfam" id="PF03435"/>
    </source>
</evidence>
<reference evidence="2 3" key="1">
    <citation type="submission" date="2019-07" db="EMBL/GenBank/DDBJ databases">
        <title>Whole genome shotgun sequence of Pseudonocardia sulfidoxydans NBRC 16205.</title>
        <authorList>
            <person name="Hosoyama A."/>
            <person name="Uohara A."/>
            <person name="Ohji S."/>
            <person name="Ichikawa N."/>
        </authorList>
    </citation>
    <scope>NUCLEOTIDE SEQUENCE [LARGE SCALE GENOMIC DNA]</scope>
    <source>
        <strain evidence="2 3">NBRC 16205</strain>
    </source>
</reference>
<dbReference type="OrthoDB" id="4369409at2"/>
<sequence>MTGRIVLLGATGYTGGRTAQAMVDRGLSPVLAGRDPDRLAGIAHGLGGLQTARADVTDPASIRALVEKGDVLVSTVGPFMRLGGPAVAAAIDAGAVYVDSTGEPPFIREVHETHGPDAARTGAALLPAFGNDYIPGVLAGALALRDAGNAARRVDVGYFLSGGGRGRAFSRGTLDSVAGVMTRPAYAFRDGGVREEPAASRMRTFHVAGKPRPGVTIGASEQFALPRLAPGLRTVDVYLGWFGAANAALHASSRVTPLLGRIPLLAGGATTLLQKVISRIPAAPDAATLERTTSHFVAEAFDGTGTLLARTHLTSPDGYAITAGLLAWGAGRAAEHGVDGTGALDAVGAFGLDRLVAGAAEAGIVADRSAE</sequence>
<dbReference type="PANTHER" id="PTHR43781">
    <property type="entry name" value="SACCHAROPINE DEHYDROGENASE"/>
    <property type="match status" value="1"/>
</dbReference>
<dbReference type="PANTHER" id="PTHR43781:SF1">
    <property type="entry name" value="SACCHAROPINE DEHYDROGENASE"/>
    <property type="match status" value="1"/>
</dbReference>
<dbReference type="Proteomes" id="UP000321685">
    <property type="component" value="Unassembled WGS sequence"/>
</dbReference>
<comment type="caution">
    <text evidence="2">The sequence shown here is derived from an EMBL/GenBank/DDBJ whole genome shotgun (WGS) entry which is preliminary data.</text>
</comment>
<dbReference type="SUPFAM" id="SSF51735">
    <property type="entry name" value="NAD(P)-binding Rossmann-fold domains"/>
    <property type="match status" value="1"/>
</dbReference>
<accession>A0A511DA34</accession>
<dbReference type="Gene3D" id="3.40.50.720">
    <property type="entry name" value="NAD(P)-binding Rossmann-like Domain"/>
    <property type="match status" value="1"/>
</dbReference>
<dbReference type="AlphaFoldDB" id="A0A511DA34"/>
<evidence type="ECO:0000313" key="2">
    <source>
        <dbReference type="EMBL" id="GEL21669.1"/>
    </source>
</evidence>
<evidence type="ECO:0000313" key="3">
    <source>
        <dbReference type="Proteomes" id="UP000321685"/>
    </source>
</evidence>
<dbReference type="EMBL" id="BJVJ01000004">
    <property type="protein sequence ID" value="GEL21669.1"/>
    <property type="molecule type" value="Genomic_DNA"/>
</dbReference>
<name>A0A511DA34_9PSEU</name>